<protein>
    <submittedName>
        <fullName evidence="1">Uncharacterized protein</fullName>
    </submittedName>
</protein>
<comment type="caution">
    <text evidence="1">The sequence shown here is derived from an EMBL/GenBank/DDBJ whole genome shotgun (WGS) entry which is preliminary data.</text>
</comment>
<accession>A0A2M8NZS4</accession>
<organism evidence="1 2">
    <name type="scientific">Candidatus Thermofonsia Clade 1 bacterium</name>
    <dbReference type="NCBI Taxonomy" id="2364210"/>
    <lineage>
        <taxon>Bacteria</taxon>
        <taxon>Bacillati</taxon>
        <taxon>Chloroflexota</taxon>
        <taxon>Candidatus Thermofontia</taxon>
        <taxon>Candidatus Thermofonsia Clade 1</taxon>
    </lineage>
</organism>
<sequence length="390" mass="45527">MHAADSGAAWAYQAGRAARWLWDRRGIWLRGALFAAILFNLAPARQRILPEPLQSVQTEHPILCMHTRLVDEVEDIKIWRTLRMVREMGAPAIVEFFPWAYIQPRKDVYDWHHPDRIIRLARQQGLTVIARLGVVPAWARPDPRLKPTSLNYLAPERYGDYAAFVAAFAARYRGVVTRIIPWNEPNLYFEWGFRRVTPEEYVQFLKMIYEAAHAANPEVQILGAALAPTLEPEEGANGMSDLIYLRRMYAAGGGAYFDALAVHTYGFTFPPDDPPAPDRLNFRRFELLWEIMREFGDGDKPVYITESSWNDHPRWVNAVRPSQRIAYTLEALRYTESAWRTVRHLCFWFFRAPTLYRNYMDGYAFVTIDFRPRPIYEEVQRWARGWEDAP</sequence>
<gene>
    <name evidence="1" type="ORF">CUN51_06330</name>
</gene>
<dbReference type="AlphaFoldDB" id="A0A2M8NZS4"/>
<dbReference type="Proteomes" id="UP000228921">
    <property type="component" value="Unassembled WGS sequence"/>
</dbReference>
<reference evidence="1 2" key="1">
    <citation type="submission" date="2017-11" db="EMBL/GenBank/DDBJ databases">
        <title>Evolution of Phototrophy in the Chloroflexi Phylum Driven by Horizontal Gene Transfer.</title>
        <authorList>
            <person name="Ward L.M."/>
            <person name="Hemp J."/>
            <person name="Shih P.M."/>
            <person name="Mcglynn S.E."/>
            <person name="Fischer W."/>
        </authorList>
    </citation>
    <scope>NUCLEOTIDE SEQUENCE [LARGE SCALE GENOMIC DNA]</scope>
    <source>
        <strain evidence="1">CP2_2F</strain>
    </source>
</reference>
<dbReference type="EMBL" id="PGTK01000006">
    <property type="protein sequence ID" value="PJF30797.1"/>
    <property type="molecule type" value="Genomic_DNA"/>
</dbReference>
<proteinExistence type="predicted"/>
<dbReference type="PANTHER" id="PTHR12631">
    <property type="entry name" value="ALPHA-L-IDURONIDASE"/>
    <property type="match status" value="1"/>
</dbReference>
<dbReference type="GO" id="GO:0004553">
    <property type="term" value="F:hydrolase activity, hydrolyzing O-glycosyl compounds"/>
    <property type="evidence" value="ECO:0007669"/>
    <property type="project" value="TreeGrafter"/>
</dbReference>
<evidence type="ECO:0000313" key="2">
    <source>
        <dbReference type="Proteomes" id="UP000228921"/>
    </source>
</evidence>
<name>A0A2M8NZS4_9CHLR</name>
<dbReference type="PANTHER" id="PTHR12631:SF10">
    <property type="entry name" value="BETA-XYLOSIDASE-LIKE PROTEIN-RELATED"/>
    <property type="match status" value="1"/>
</dbReference>
<evidence type="ECO:0000313" key="1">
    <source>
        <dbReference type="EMBL" id="PJF30797.1"/>
    </source>
</evidence>
<dbReference type="SUPFAM" id="SSF51445">
    <property type="entry name" value="(Trans)glycosidases"/>
    <property type="match status" value="1"/>
</dbReference>
<dbReference type="Gene3D" id="3.20.20.80">
    <property type="entry name" value="Glycosidases"/>
    <property type="match status" value="1"/>
</dbReference>
<dbReference type="InterPro" id="IPR017853">
    <property type="entry name" value="GH"/>
</dbReference>
<dbReference type="InterPro" id="IPR051923">
    <property type="entry name" value="Glycosyl_Hydrolase_39"/>
</dbReference>